<dbReference type="InterPro" id="IPR036388">
    <property type="entry name" value="WH-like_DNA-bd_sf"/>
</dbReference>
<keyword evidence="1" id="KW-0812">Transmembrane</keyword>
<dbReference type="EMBL" id="CM001436">
    <property type="protein sequence ID" value="EHQ36971.1"/>
    <property type="molecule type" value="Genomic_DNA"/>
</dbReference>
<dbReference type="Pfam" id="PF13412">
    <property type="entry name" value="HTH_24"/>
    <property type="match status" value="1"/>
</dbReference>
<evidence type="ECO:0000313" key="3">
    <source>
        <dbReference type="EMBL" id="EHQ36971.1"/>
    </source>
</evidence>
<organism evidence="3 4">
    <name type="scientific">Methanoplanus limicola DSM 2279</name>
    <dbReference type="NCBI Taxonomy" id="937775"/>
    <lineage>
        <taxon>Archaea</taxon>
        <taxon>Methanobacteriati</taxon>
        <taxon>Methanobacteriota</taxon>
        <taxon>Stenosarchaea group</taxon>
        <taxon>Methanomicrobia</taxon>
        <taxon>Methanomicrobiales</taxon>
        <taxon>Methanomicrobiaceae</taxon>
        <taxon>Methanoplanus</taxon>
    </lineage>
</organism>
<evidence type="ECO:0000313" key="4">
    <source>
        <dbReference type="Proteomes" id="UP000005741"/>
    </source>
</evidence>
<reference evidence="3 4" key="1">
    <citation type="submission" date="2011-10" db="EMBL/GenBank/DDBJ databases">
        <title>The Improved High-Quality Draft genome of Methanoplanus limicola DSM 2279.</title>
        <authorList>
            <consortium name="US DOE Joint Genome Institute (JGI-PGF)"/>
            <person name="Lucas S."/>
            <person name="Copeland A."/>
            <person name="Lapidus A."/>
            <person name="Glavina del Rio T."/>
            <person name="Dalin E."/>
            <person name="Tice H."/>
            <person name="Bruce D."/>
            <person name="Goodwin L."/>
            <person name="Pitluck S."/>
            <person name="Peters L."/>
            <person name="Mikhailova N."/>
            <person name="Lu M."/>
            <person name="Kyrpides N."/>
            <person name="Mavromatis K."/>
            <person name="Ivanova N."/>
            <person name="Markowitz V."/>
            <person name="Cheng J.-F."/>
            <person name="Hugenholtz P."/>
            <person name="Woyke T."/>
            <person name="Wu D."/>
            <person name="Wirth R."/>
            <person name="Brambilla E.-M."/>
            <person name="Klenk H.-P."/>
            <person name="Eisen J.A."/>
        </authorList>
    </citation>
    <scope>NUCLEOTIDE SEQUENCE [LARGE SCALE GENOMIC DNA]</scope>
    <source>
        <strain evidence="3 4">DSM 2279</strain>
    </source>
</reference>
<dbReference type="Proteomes" id="UP000005741">
    <property type="component" value="Chromosome"/>
</dbReference>
<dbReference type="HOGENOM" id="CLU_084118_1_0_2"/>
<name>H1YY36_9EURY</name>
<accession>H1YY36</accession>
<dbReference type="FunCoup" id="H1YY36">
    <property type="interactions" value="4"/>
</dbReference>
<dbReference type="SUPFAM" id="SSF46785">
    <property type="entry name" value="Winged helix' DNA-binding domain"/>
    <property type="match status" value="2"/>
</dbReference>
<feature type="transmembrane region" description="Helical" evidence="1">
    <location>
        <begin position="12"/>
        <end position="32"/>
    </location>
</feature>
<proteinExistence type="predicted"/>
<dbReference type="InParanoid" id="H1YY36"/>
<keyword evidence="1" id="KW-0472">Membrane</keyword>
<dbReference type="InterPro" id="IPR011991">
    <property type="entry name" value="ArsR-like_HTH"/>
</dbReference>
<evidence type="ECO:0000259" key="2">
    <source>
        <dbReference type="Pfam" id="PF24266"/>
    </source>
</evidence>
<feature type="domain" description="HVO-0163 N-terminal HTH" evidence="2">
    <location>
        <begin position="102"/>
        <end position="160"/>
    </location>
</feature>
<keyword evidence="4" id="KW-1185">Reference proteome</keyword>
<dbReference type="OrthoDB" id="28610at2157"/>
<dbReference type="CDD" id="cd00090">
    <property type="entry name" value="HTH_ARSR"/>
    <property type="match status" value="2"/>
</dbReference>
<feature type="transmembrane region" description="Helical" evidence="1">
    <location>
        <begin position="66"/>
        <end position="87"/>
    </location>
</feature>
<dbReference type="Pfam" id="PF24266">
    <property type="entry name" value="HTH_HVO_0163_N"/>
    <property type="match status" value="1"/>
</dbReference>
<dbReference type="STRING" id="937775.Metlim_2938"/>
<keyword evidence="1" id="KW-1133">Transmembrane helix</keyword>
<sequence length="245" mass="27908">MAHKNTAYNISGVKLVVLFTIWVLFLVVPASASYDEGYTITDSAVPGDYIDSSGTDSIRDFEDVPLWIKLSVMSGLFVSSLCFIKLVPFIGRILESKNPNLKRSNIMEFIHKNPGCTTTEIGRCTGLNTGTIRYHIRVLERERDVVSINTGHKLCYFQNKSRYGHDEMVFIAFCRNEKTKDIVRLIKDRPGISHNHISRIISLDKSTVNWHIRRLTDSGIVSSKKEGKFTRFFISEDMADIYRSC</sequence>
<dbReference type="InterPro" id="IPR056504">
    <property type="entry name" value="HTH_HVO_0163_N"/>
</dbReference>
<dbReference type="RefSeq" id="WP_004079690.1">
    <property type="nucleotide sequence ID" value="NZ_CM001436.1"/>
</dbReference>
<dbReference type="AlphaFoldDB" id="H1YY36"/>
<gene>
    <name evidence="3" type="ORF">Metlim_2938</name>
</gene>
<dbReference type="PANTHER" id="PTHR36216">
    <property type="entry name" value="TRANSCRIPTIONAL REGULATOR, TRMB"/>
    <property type="match status" value="1"/>
</dbReference>
<dbReference type="Gene3D" id="1.10.10.10">
    <property type="entry name" value="Winged helix-like DNA-binding domain superfamily/Winged helix DNA-binding domain"/>
    <property type="match status" value="2"/>
</dbReference>
<protein>
    <recommendedName>
        <fullName evidence="2">HVO-0163 N-terminal HTH domain-containing protein</fullName>
    </recommendedName>
</protein>
<dbReference type="InterPro" id="IPR036390">
    <property type="entry name" value="WH_DNA-bd_sf"/>
</dbReference>
<dbReference type="PANTHER" id="PTHR36216:SF1">
    <property type="entry name" value="HTH ARSR-TYPE DOMAIN-CONTAINING PROTEIN"/>
    <property type="match status" value="1"/>
</dbReference>
<evidence type="ECO:0000256" key="1">
    <source>
        <dbReference type="SAM" id="Phobius"/>
    </source>
</evidence>